<accession>A0A1M5FYB6</accession>
<dbReference type="Proteomes" id="UP000184041">
    <property type="component" value="Unassembled WGS sequence"/>
</dbReference>
<dbReference type="GO" id="GO:0008887">
    <property type="term" value="F:glycerate kinase activity"/>
    <property type="evidence" value="ECO:0007669"/>
    <property type="project" value="InterPro"/>
</dbReference>
<keyword evidence="4" id="KW-1185">Reference proteome</keyword>
<dbReference type="STRING" id="1194090.SAMN05443144_11621"/>
<dbReference type="InterPro" id="IPR038614">
    <property type="entry name" value="GK_N_sf"/>
</dbReference>
<feature type="domain" description="MOFRL" evidence="1">
    <location>
        <begin position="328"/>
        <end position="432"/>
    </location>
</feature>
<dbReference type="SUPFAM" id="SSF82544">
    <property type="entry name" value="GckA/TtuD-like"/>
    <property type="match status" value="1"/>
</dbReference>
<dbReference type="InterPro" id="IPR007835">
    <property type="entry name" value="MOFRL"/>
</dbReference>
<dbReference type="EMBL" id="FQUS01000016">
    <property type="protein sequence ID" value="SHF96540.1"/>
    <property type="molecule type" value="Genomic_DNA"/>
</dbReference>
<sequence>MQTSLYLIDLFEKTLAACSPGNAVSQNLSVNGEQVRVGESEFSMDDHPVYLLAVGKASVPMYESARDILGERVAGSLVITPDAGAASGCSADEVITAAHPVPDERSLEAGRAAAEFLDHVPEEALVITLISGGTSSLMCRPAEGIGIQELNKTYDLLNNSGATIHEINTVRKHCSRIKGGQLLRSVPEGATLVDLIISDVPGDDSAIIGSGPTTPDYSTFQDTYHVLLEYELWDRIPDAVRLHMEKGIDGEIPEVVRPEEEPVREHRQYIISSARKFVRRAADFARDAGYGTVVADEPFNEDVERVALHITDVINSHISQDMTDPQLMLFYGESTVQVTGGGKGGRNQELALRGALKIADIDKHISWLSAGTDGVDGPTDAAGAVVDNNTVRRARERGLDPGEYLRNNDAYHFHQQMDTLLKTGPTGNNLMDVVFVAVK</sequence>
<evidence type="ECO:0000259" key="2">
    <source>
        <dbReference type="Pfam" id="PF13660"/>
    </source>
</evidence>
<proteinExistence type="predicted"/>
<keyword evidence="3" id="KW-0808">Transferase</keyword>
<dbReference type="InterPro" id="IPR039760">
    <property type="entry name" value="MOFRL_protein"/>
</dbReference>
<dbReference type="PANTHER" id="PTHR12227">
    <property type="entry name" value="GLYCERATE KINASE"/>
    <property type="match status" value="1"/>
</dbReference>
<dbReference type="GO" id="GO:0005737">
    <property type="term" value="C:cytoplasm"/>
    <property type="evidence" value="ECO:0007669"/>
    <property type="project" value="TreeGrafter"/>
</dbReference>
<feature type="domain" description="MOFRL-associated" evidence="2">
    <location>
        <begin position="8"/>
        <end position="244"/>
    </location>
</feature>
<dbReference type="Pfam" id="PF05161">
    <property type="entry name" value="MOFRL"/>
    <property type="match status" value="1"/>
</dbReference>
<dbReference type="PANTHER" id="PTHR12227:SF0">
    <property type="entry name" value="GLYCERATE KINASE"/>
    <property type="match status" value="1"/>
</dbReference>
<dbReference type="InterPro" id="IPR037035">
    <property type="entry name" value="GK-like_C_sf"/>
</dbReference>
<name>A0A1M5FYB6_9BACT</name>
<gene>
    <name evidence="3" type="ORF">SAMN05443144_11621</name>
</gene>
<dbReference type="InterPro" id="IPR025286">
    <property type="entry name" value="MOFRL_assoc_dom"/>
</dbReference>
<dbReference type="OrthoDB" id="9766552at2"/>
<protein>
    <submittedName>
        <fullName evidence="3">Glycerate 2-kinase</fullName>
    </submittedName>
</protein>
<keyword evidence="3" id="KW-0418">Kinase</keyword>
<dbReference type="Gene3D" id="3.40.1480.10">
    <property type="entry name" value="MOFRL domain"/>
    <property type="match status" value="1"/>
</dbReference>
<evidence type="ECO:0000313" key="4">
    <source>
        <dbReference type="Proteomes" id="UP000184041"/>
    </source>
</evidence>
<dbReference type="Gene3D" id="3.40.50.10180">
    <property type="entry name" value="Glycerate kinase, MOFRL-like N-terminal domain"/>
    <property type="match status" value="1"/>
</dbReference>
<evidence type="ECO:0000259" key="1">
    <source>
        <dbReference type="Pfam" id="PF05161"/>
    </source>
</evidence>
<evidence type="ECO:0000313" key="3">
    <source>
        <dbReference type="EMBL" id="SHF96540.1"/>
    </source>
</evidence>
<organism evidence="3 4">
    <name type="scientific">Fodinibius roseus</name>
    <dbReference type="NCBI Taxonomy" id="1194090"/>
    <lineage>
        <taxon>Bacteria</taxon>
        <taxon>Pseudomonadati</taxon>
        <taxon>Balneolota</taxon>
        <taxon>Balneolia</taxon>
        <taxon>Balneolales</taxon>
        <taxon>Balneolaceae</taxon>
        <taxon>Fodinibius</taxon>
    </lineage>
</organism>
<dbReference type="AlphaFoldDB" id="A0A1M5FYB6"/>
<dbReference type="Pfam" id="PF13660">
    <property type="entry name" value="DUF4147"/>
    <property type="match status" value="1"/>
</dbReference>
<reference evidence="3 4" key="1">
    <citation type="submission" date="2016-11" db="EMBL/GenBank/DDBJ databases">
        <authorList>
            <person name="Jaros S."/>
            <person name="Januszkiewicz K."/>
            <person name="Wedrychowicz H."/>
        </authorList>
    </citation>
    <scope>NUCLEOTIDE SEQUENCE [LARGE SCALE GENOMIC DNA]</scope>
    <source>
        <strain evidence="3 4">DSM 21986</strain>
    </source>
</reference>
<dbReference type="RefSeq" id="WP_073065845.1">
    <property type="nucleotide sequence ID" value="NZ_FQUS01000016.1"/>
</dbReference>